<evidence type="ECO:0000256" key="7">
    <source>
        <dbReference type="ARBA" id="ARBA00022679"/>
    </source>
</evidence>
<keyword evidence="9" id="KW-0967">Endosome</keyword>
<evidence type="ECO:0000256" key="11">
    <source>
        <dbReference type="ARBA" id="ARBA00022786"/>
    </source>
</evidence>
<keyword evidence="15" id="KW-0449">Lipoprotein</keyword>
<dbReference type="GO" id="GO:0005768">
    <property type="term" value="C:endosome"/>
    <property type="evidence" value="ECO:0007669"/>
    <property type="project" value="UniProtKB-SubCell"/>
</dbReference>
<keyword evidence="11" id="KW-0833">Ubl conjugation pathway</keyword>
<dbReference type="InterPro" id="IPR013083">
    <property type="entry name" value="Znf_RING/FYVE/PHD"/>
</dbReference>
<dbReference type="Gene3D" id="3.30.40.10">
    <property type="entry name" value="Zinc/RING finger domain, C3HC4 (zinc finger)"/>
    <property type="match status" value="1"/>
</dbReference>
<evidence type="ECO:0000256" key="14">
    <source>
        <dbReference type="ARBA" id="ARBA00023228"/>
    </source>
</evidence>
<dbReference type="PANTHER" id="PTHR46661:SF4">
    <property type="entry name" value="RING-TYPE DOMAIN-CONTAINING PROTEIN"/>
    <property type="match status" value="1"/>
</dbReference>
<keyword evidence="19" id="KW-1185">Reference proteome</keyword>
<dbReference type="GO" id="GO:0005764">
    <property type="term" value="C:lysosome"/>
    <property type="evidence" value="ECO:0007669"/>
    <property type="project" value="UniProtKB-SubCell"/>
</dbReference>
<evidence type="ECO:0000256" key="12">
    <source>
        <dbReference type="ARBA" id="ARBA00022833"/>
    </source>
</evidence>
<keyword evidence="8" id="KW-0519">Myristate</keyword>
<dbReference type="PANTHER" id="PTHR46661">
    <property type="entry name" value="E3 UBIQUITIN-PROTEIN LIGASE ZNRF1-LIKE PROTEIN"/>
    <property type="match status" value="1"/>
</dbReference>
<feature type="domain" description="RING-type" evidence="17">
    <location>
        <begin position="77"/>
        <end position="117"/>
    </location>
</feature>
<evidence type="ECO:0000256" key="9">
    <source>
        <dbReference type="ARBA" id="ARBA00022753"/>
    </source>
</evidence>
<dbReference type="GO" id="GO:0043161">
    <property type="term" value="P:proteasome-mediated ubiquitin-dependent protein catabolic process"/>
    <property type="evidence" value="ECO:0007669"/>
    <property type="project" value="TreeGrafter"/>
</dbReference>
<dbReference type="Proteomes" id="UP000478052">
    <property type="component" value="Unassembled WGS sequence"/>
</dbReference>
<keyword evidence="10 16" id="KW-0863">Zinc-finger</keyword>
<comment type="caution">
    <text evidence="18">The sequence shown here is derived from an EMBL/GenBank/DDBJ whole genome shotgun (WGS) entry which is preliminary data.</text>
</comment>
<organism evidence="18 19">
    <name type="scientific">Aphis craccivora</name>
    <name type="common">Cowpea aphid</name>
    <dbReference type="NCBI Taxonomy" id="307492"/>
    <lineage>
        <taxon>Eukaryota</taxon>
        <taxon>Metazoa</taxon>
        <taxon>Ecdysozoa</taxon>
        <taxon>Arthropoda</taxon>
        <taxon>Hexapoda</taxon>
        <taxon>Insecta</taxon>
        <taxon>Pterygota</taxon>
        <taxon>Neoptera</taxon>
        <taxon>Paraneoptera</taxon>
        <taxon>Hemiptera</taxon>
        <taxon>Sternorrhyncha</taxon>
        <taxon>Aphidomorpha</taxon>
        <taxon>Aphidoidea</taxon>
        <taxon>Aphididae</taxon>
        <taxon>Aphidini</taxon>
        <taxon>Aphis</taxon>
        <taxon>Aphis</taxon>
    </lineage>
</organism>
<evidence type="ECO:0000256" key="3">
    <source>
        <dbReference type="ARBA" id="ARBA00004177"/>
    </source>
</evidence>
<dbReference type="GO" id="GO:0070936">
    <property type="term" value="P:protein K48-linked ubiquitination"/>
    <property type="evidence" value="ECO:0007669"/>
    <property type="project" value="TreeGrafter"/>
</dbReference>
<proteinExistence type="predicted"/>
<comment type="catalytic activity">
    <reaction evidence="1">
        <text>S-ubiquitinyl-[E2 ubiquitin-conjugating enzyme]-L-cysteine + [acceptor protein]-L-lysine = [E2 ubiquitin-conjugating enzyme]-L-cysteine + N(6)-ubiquitinyl-[acceptor protein]-L-lysine.</text>
        <dbReference type="EC" id="2.3.2.27"/>
    </reaction>
</comment>
<evidence type="ECO:0000256" key="5">
    <source>
        <dbReference type="ARBA" id="ARBA00004906"/>
    </source>
</evidence>
<dbReference type="InterPro" id="IPR001841">
    <property type="entry name" value="Znf_RING"/>
</dbReference>
<protein>
    <recommendedName>
        <fullName evidence="6">RING-type E3 ubiquitin transferase</fullName>
        <ecNumber evidence="6">2.3.2.27</ecNumber>
    </recommendedName>
</protein>
<gene>
    <name evidence="18" type="ORF">FWK35_00000833</name>
</gene>
<evidence type="ECO:0000256" key="10">
    <source>
        <dbReference type="ARBA" id="ARBA00022771"/>
    </source>
</evidence>
<evidence type="ECO:0000313" key="18">
    <source>
        <dbReference type="EMBL" id="KAF0773156.1"/>
    </source>
</evidence>
<dbReference type="AlphaFoldDB" id="A0A6G0ZNS0"/>
<comment type="pathway">
    <text evidence="5">Protein modification; protein ubiquitination.</text>
</comment>
<evidence type="ECO:0000256" key="16">
    <source>
        <dbReference type="PROSITE-ProRule" id="PRU00175"/>
    </source>
</evidence>
<evidence type="ECO:0000256" key="15">
    <source>
        <dbReference type="ARBA" id="ARBA00023288"/>
    </source>
</evidence>
<dbReference type="GO" id="GO:0061630">
    <property type="term" value="F:ubiquitin protein ligase activity"/>
    <property type="evidence" value="ECO:0007669"/>
    <property type="project" value="UniProtKB-EC"/>
</dbReference>
<dbReference type="InterPro" id="IPR051878">
    <property type="entry name" value="ZNRF_ubiq-protein_ligase"/>
</dbReference>
<evidence type="ECO:0000256" key="6">
    <source>
        <dbReference type="ARBA" id="ARBA00012483"/>
    </source>
</evidence>
<keyword evidence="10 16" id="KW-0479">Metal-binding</keyword>
<dbReference type="EMBL" id="VUJU01000092">
    <property type="protein sequence ID" value="KAF0773156.1"/>
    <property type="molecule type" value="Genomic_DNA"/>
</dbReference>
<evidence type="ECO:0000259" key="17">
    <source>
        <dbReference type="PROSITE" id="PS50089"/>
    </source>
</evidence>
<evidence type="ECO:0000256" key="1">
    <source>
        <dbReference type="ARBA" id="ARBA00000900"/>
    </source>
</evidence>
<keyword evidence="14" id="KW-0458">Lysosome</keyword>
<evidence type="ECO:0000256" key="2">
    <source>
        <dbReference type="ARBA" id="ARBA00004170"/>
    </source>
</evidence>
<evidence type="ECO:0000313" key="19">
    <source>
        <dbReference type="Proteomes" id="UP000478052"/>
    </source>
</evidence>
<accession>A0A6G0ZNS0</accession>
<dbReference type="Pfam" id="PF13639">
    <property type="entry name" value="zf-RING_2"/>
    <property type="match status" value="1"/>
</dbReference>
<evidence type="ECO:0000256" key="13">
    <source>
        <dbReference type="ARBA" id="ARBA00023136"/>
    </source>
</evidence>
<dbReference type="PROSITE" id="PS50089">
    <property type="entry name" value="ZF_RING_2"/>
    <property type="match status" value="1"/>
</dbReference>
<keyword evidence="12" id="KW-0862">Zinc</keyword>
<comment type="subcellular location">
    <subcellularLocation>
        <location evidence="3">Endosome</location>
    </subcellularLocation>
    <subcellularLocation>
        <location evidence="4">Lysosome</location>
    </subcellularLocation>
    <subcellularLocation>
        <location evidence="2">Membrane</location>
        <topology evidence="2">Peripheral membrane protein</topology>
    </subcellularLocation>
</comment>
<dbReference type="GO" id="GO:0016020">
    <property type="term" value="C:membrane"/>
    <property type="evidence" value="ECO:0007669"/>
    <property type="project" value="UniProtKB-SubCell"/>
</dbReference>
<keyword evidence="7" id="KW-0808">Transferase</keyword>
<keyword evidence="13" id="KW-0472">Membrane</keyword>
<dbReference type="OrthoDB" id="10057496at2759"/>
<dbReference type="GO" id="GO:0008270">
    <property type="term" value="F:zinc ion binding"/>
    <property type="evidence" value="ECO:0007669"/>
    <property type="project" value="UniProtKB-KW"/>
</dbReference>
<dbReference type="SUPFAM" id="SSF57850">
    <property type="entry name" value="RING/U-box"/>
    <property type="match status" value="1"/>
</dbReference>
<name>A0A6G0ZNS0_APHCR</name>
<dbReference type="EC" id="2.3.2.27" evidence="6"/>
<evidence type="ECO:0000256" key="4">
    <source>
        <dbReference type="ARBA" id="ARBA00004371"/>
    </source>
</evidence>
<evidence type="ECO:0000256" key="8">
    <source>
        <dbReference type="ARBA" id="ARBA00022707"/>
    </source>
</evidence>
<reference evidence="18 19" key="1">
    <citation type="submission" date="2019-08" db="EMBL/GenBank/DDBJ databases">
        <title>Whole genome of Aphis craccivora.</title>
        <authorList>
            <person name="Voronova N.V."/>
            <person name="Shulinski R.S."/>
            <person name="Bandarenka Y.V."/>
            <person name="Zhorov D.G."/>
            <person name="Warner D."/>
        </authorList>
    </citation>
    <scope>NUCLEOTIDE SEQUENCE [LARGE SCALE GENOMIC DNA]</scope>
    <source>
        <strain evidence="18">180601</strain>
        <tissue evidence="18">Whole Body</tissue>
    </source>
</reference>
<sequence length="120" mass="14141">MNQRGNNNLGQKLSLYISKLKNCRKRKKEKCPICQKIISNISIYRYNNHVEQCSKIFELRAKMYNEDVINMDKSVECAICLDNMECGQRIARLKCLCTYHKACIDLWLNKNTWCPNHPPL</sequence>